<accession>A0A3A6UCI6</accession>
<dbReference type="OrthoDB" id="8738918at2"/>
<dbReference type="PANTHER" id="PTHR32347">
    <property type="entry name" value="EFFLUX SYSTEM COMPONENT YKNX-RELATED"/>
    <property type="match status" value="1"/>
</dbReference>
<gene>
    <name evidence="6" type="ORF">D5R81_01190</name>
</gene>
<dbReference type="AlphaFoldDB" id="A0A3A6UCI6"/>
<comment type="caution">
    <text evidence="6">The sequence shown here is derived from an EMBL/GenBank/DDBJ whole genome shotgun (WGS) entry which is preliminary data.</text>
</comment>
<keyword evidence="2" id="KW-0175">Coiled coil</keyword>
<evidence type="ECO:0000256" key="3">
    <source>
        <dbReference type="SAM" id="SignalP"/>
    </source>
</evidence>
<dbReference type="Pfam" id="PF25975">
    <property type="entry name" value="CzcB_C"/>
    <property type="match status" value="1"/>
</dbReference>
<dbReference type="RefSeq" id="WP_121851835.1">
    <property type="nucleotide sequence ID" value="NZ_CP037952.1"/>
</dbReference>
<evidence type="ECO:0000313" key="6">
    <source>
        <dbReference type="EMBL" id="RJY19351.1"/>
    </source>
</evidence>
<keyword evidence="3" id="KW-0732">Signal</keyword>
<evidence type="ECO:0000256" key="2">
    <source>
        <dbReference type="ARBA" id="ARBA00023054"/>
    </source>
</evidence>
<comment type="subcellular location">
    <subcellularLocation>
        <location evidence="1">Cell envelope</location>
    </subcellularLocation>
</comment>
<dbReference type="EMBL" id="QYYH01000004">
    <property type="protein sequence ID" value="RJY19351.1"/>
    <property type="molecule type" value="Genomic_DNA"/>
</dbReference>
<evidence type="ECO:0000256" key="1">
    <source>
        <dbReference type="ARBA" id="ARBA00004196"/>
    </source>
</evidence>
<dbReference type="Gene3D" id="2.40.30.170">
    <property type="match status" value="1"/>
</dbReference>
<dbReference type="InterPro" id="IPR058636">
    <property type="entry name" value="Beta-barrel_YknX"/>
</dbReference>
<feature type="signal peptide" evidence="3">
    <location>
        <begin position="1"/>
        <end position="19"/>
    </location>
</feature>
<dbReference type="Pfam" id="PF25990">
    <property type="entry name" value="Beta-barrel_YknX"/>
    <property type="match status" value="1"/>
</dbReference>
<evidence type="ECO:0000259" key="4">
    <source>
        <dbReference type="Pfam" id="PF25975"/>
    </source>
</evidence>
<dbReference type="PROSITE" id="PS51257">
    <property type="entry name" value="PROKAR_LIPOPROTEIN"/>
    <property type="match status" value="1"/>
</dbReference>
<evidence type="ECO:0000259" key="5">
    <source>
        <dbReference type="Pfam" id="PF25990"/>
    </source>
</evidence>
<dbReference type="Proteomes" id="UP000273022">
    <property type="component" value="Unassembled WGS sequence"/>
</dbReference>
<feature type="domain" description="YknX-like beta-barrel" evidence="5">
    <location>
        <begin position="252"/>
        <end position="329"/>
    </location>
</feature>
<dbReference type="Gene3D" id="2.40.420.20">
    <property type="match status" value="1"/>
</dbReference>
<keyword evidence="7" id="KW-1185">Reference proteome</keyword>
<feature type="chain" id="PRO_5017407259" evidence="3">
    <location>
        <begin position="20"/>
        <end position="400"/>
    </location>
</feature>
<protein>
    <submittedName>
        <fullName evidence="6">HlyD family efflux transporter periplasmic adaptor subunit</fullName>
    </submittedName>
</protein>
<dbReference type="InterPro" id="IPR050465">
    <property type="entry name" value="UPF0194_transport"/>
</dbReference>
<feature type="domain" description="CzcB-like C-terminal circularly permuted SH3-like" evidence="4">
    <location>
        <begin position="338"/>
        <end position="388"/>
    </location>
</feature>
<sequence length="400" mass="44863">MKYFSICWLLLPIALASCSGDSSQQVLTVTVTESDFSIIIPAVGELEAQHSTLVSVPNSLRGPQSIAWLQDNFSVVKKGDVVARLDPAREQFKLTKETLDNRRLTLDGNIQKESDLTLRKSLTLDKQVTSDEQQLAKQFYSEDEQVYTKIDIIDQMRNQEYLSAKMDYFDWNVGQHDIQANAEQDLINLKKKGHQSKINRYQHNLSKMEILAPNDGLFVYKPSWNGIDPVVGDMVWSGMAIGLLPDTSKMQATLYVLESEALGLEVGKQAKVFLDAYPNRPFVGTVSQIDALAQPKDHNSPVNYFHITVQLEQTIPKIMQPGRQVNAEIIALKKHNVLTVPNQSLFQKEGQYWVYMKTPAGFIKQTIILGKRSLNRTEIIEGLKSGDVVSLTVPPAGSQV</sequence>
<organism evidence="6 7">
    <name type="scientific">Parashewanella spongiae</name>
    <dbReference type="NCBI Taxonomy" id="342950"/>
    <lineage>
        <taxon>Bacteria</taxon>
        <taxon>Pseudomonadati</taxon>
        <taxon>Pseudomonadota</taxon>
        <taxon>Gammaproteobacteria</taxon>
        <taxon>Alteromonadales</taxon>
        <taxon>Shewanellaceae</taxon>
        <taxon>Parashewanella</taxon>
    </lineage>
</organism>
<dbReference type="InterPro" id="IPR058649">
    <property type="entry name" value="CzcB_C"/>
</dbReference>
<dbReference type="GO" id="GO:0030313">
    <property type="term" value="C:cell envelope"/>
    <property type="evidence" value="ECO:0007669"/>
    <property type="project" value="UniProtKB-SubCell"/>
</dbReference>
<dbReference type="PANTHER" id="PTHR32347:SF23">
    <property type="entry name" value="BLL5650 PROTEIN"/>
    <property type="match status" value="1"/>
</dbReference>
<name>A0A3A6UCI6_9GAMM</name>
<proteinExistence type="predicted"/>
<evidence type="ECO:0000313" key="7">
    <source>
        <dbReference type="Proteomes" id="UP000273022"/>
    </source>
</evidence>
<reference evidence="6 7" key="1">
    <citation type="submission" date="2018-09" db="EMBL/GenBank/DDBJ databases">
        <title>Phylogeny of the Shewanellaceae, and recommendation for two new genera, Pseudoshewanella and Parashewanella.</title>
        <authorList>
            <person name="Wang G."/>
        </authorList>
    </citation>
    <scope>NUCLEOTIDE SEQUENCE [LARGE SCALE GENOMIC DNA]</scope>
    <source>
        <strain evidence="6 7">KCTC 22492</strain>
    </source>
</reference>